<name>A0ABP8VMY5_9PSEU</name>
<organism evidence="1 2">
    <name type="scientific">Amycolatopsis dongchuanensis</name>
    <dbReference type="NCBI Taxonomy" id="1070866"/>
    <lineage>
        <taxon>Bacteria</taxon>
        <taxon>Bacillati</taxon>
        <taxon>Actinomycetota</taxon>
        <taxon>Actinomycetes</taxon>
        <taxon>Pseudonocardiales</taxon>
        <taxon>Pseudonocardiaceae</taxon>
        <taxon>Amycolatopsis</taxon>
    </lineage>
</organism>
<proteinExistence type="predicted"/>
<dbReference type="Gene3D" id="1.20.120.650">
    <property type="entry name" value="Colicin D"/>
    <property type="match status" value="1"/>
</dbReference>
<dbReference type="RefSeq" id="WP_346056370.1">
    <property type="nucleotide sequence ID" value="NZ_BAABIB010000152.1"/>
</dbReference>
<dbReference type="EMBL" id="BAABIB010000152">
    <property type="protein sequence ID" value="GAA4666984.1"/>
    <property type="molecule type" value="Genomic_DNA"/>
</dbReference>
<evidence type="ECO:0000313" key="2">
    <source>
        <dbReference type="Proteomes" id="UP001500192"/>
    </source>
</evidence>
<sequence>MAPGLAEQVELIRRLVAGDLGPEEFAGRWLAARRRALEAGERVPLPLERLLDEVFFAVEDYVPQPELRDPGELSGPELVERVQAVAGRVEEYVRHVSPGGDRGGAEAPSA</sequence>
<accession>A0ABP8VMY5</accession>
<reference evidence="2" key="1">
    <citation type="journal article" date="2019" name="Int. J. Syst. Evol. Microbiol.">
        <title>The Global Catalogue of Microorganisms (GCM) 10K type strain sequencing project: providing services to taxonomists for standard genome sequencing and annotation.</title>
        <authorList>
            <consortium name="The Broad Institute Genomics Platform"/>
            <consortium name="The Broad Institute Genome Sequencing Center for Infectious Disease"/>
            <person name="Wu L."/>
            <person name="Ma J."/>
        </authorList>
    </citation>
    <scope>NUCLEOTIDE SEQUENCE [LARGE SCALE GENOMIC DNA]</scope>
    <source>
        <strain evidence="2">JCM 18054</strain>
    </source>
</reference>
<comment type="caution">
    <text evidence="1">The sequence shown here is derived from an EMBL/GenBank/DDBJ whole genome shotgun (WGS) entry which is preliminary data.</text>
</comment>
<gene>
    <name evidence="1" type="ORF">GCM10023214_70940</name>
</gene>
<keyword evidence="2" id="KW-1185">Reference proteome</keyword>
<dbReference type="Proteomes" id="UP001500192">
    <property type="component" value="Unassembled WGS sequence"/>
</dbReference>
<evidence type="ECO:0008006" key="3">
    <source>
        <dbReference type="Google" id="ProtNLM"/>
    </source>
</evidence>
<evidence type="ECO:0000313" key="1">
    <source>
        <dbReference type="EMBL" id="GAA4666984.1"/>
    </source>
</evidence>
<protein>
    <recommendedName>
        <fullName evidence="3">Colicin D immunity protein domain-containing protein</fullName>
    </recommendedName>
</protein>
<dbReference type="InterPro" id="IPR036471">
    <property type="entry name" value="Colicin_D_sf"/>
</dbReference>